<dbReference type="OrthoDB" id="1305902at2759"/>
<comment type="caution">
    <text evidence="2">The sequence shown here is derived from an EMBL/GenBank/DDBJ whole genome shotgun (WGS) entry which is preliminary data.</text>
</comment>
<dbReference type="Proteomes" id="UP000327157">
    <property type="component" value="Chromosome 14"/>
</dbReference>
<sequence length="133" mass="14939">MTRSSQTVHAHILDFNDDFERDLRRKRRHPEPSEPSSSSEAESEFESVEEEVMAADNRTIKELSASGLTNAAPLCIQYPAAAQGKTDEFELKSSLLHHIPKYHGLSMEDPNKHLKEFEVVCSSMTPINVDGNI</sequence>
<dbReference type="AlphaFoldDB" id="A0A5N5G0T5"/>
<accession>A0A5N5G0T5</accession>
<gene>
    <name evidence="2" type="ORF">D8674_012154</name>
</gene>
<name>A0A5N5G0T5_9ROSA</name>
<reference evidence="2 3" key="3">
    <citation type="submission" date="2019-11" db="EMBL/GenBank/DDBJ databases">
        <title>A de novo genome assembly of a pear dwarfing rootstock.</title>
        <authorList>
            <person name="Wang F."/>
            <person name="Wang J."/>
            <person name="Li S."/>
            <person name="Zhang Y."/>
            <person name="Fang M."/>
            <person name="Ma L."/>
            <person name="Zhao Y."/>
            <person name="Jiang S."/>
        </authorList>
    </citation>
    <scope>NUCLEOTIDE SEQUENCE [LARGE SCALE GENOMIC DNA]</scope>
    <source>
        <strain evidence="2">S2</strain>
        <tissue evidence="2">Leaf</tissue>
    </source>
</reference>
<dbReference type="EMBL" id="SMOL01000553">
    <property type="protein sequence ID" value="KAB2608986.1"/>
    <property type="molecule type" value="Genomic_DNA"/>
</dbReference>
<reference evidence="3" key="2">
    <citation type="submission" date="2019-10" db="EMBL/GenBank/DDBJ databases">
        <title>A de novo genome assembly of a pear dwarfing rootstock.</title>
        <authorList>
            <person name="Wang F."/>
            <person name="Wang J."/>
            <person name="Li S."/>
            <person name="Zhang Y."/>
            <person name="Fang M."/>
            <person name="Ma L."/>
            <person name="Zhao Y."/>
            <person name="Jiang S."/>
        </authorList>
    </citation>
    <scope>NUCLEOTIDE SEQUENCE [LARGE SCALE GENOMIC DNA]</scope>
</reference>
<feature type="region of interest" description="Disordered" evidence="1">
    <location>
        <begin position="19"/>
        <end position="51"/>
    </location>
</feature>
<protein>
    <submittedName>
        <fullName evidence="2">Uncharacterized protein</fullName>
    </submittedName>
</protein>
<organism evidence="2 3">
    <name type="scientific">Pyrus ussuriensis x Pyrus communis</name>
    <dbReference type="NCBI Taxonomy" id="2448454"/>
    <lineage>
        <taxon>Eukaryota</taxon>
        <taxon>Viridiplantae</taxon>
        <taxon>Streptophyta</taxon>
        <taxon>Embryophyta</taxon>
        <taxon>Tracheophyta</taxon>
        <taxon>Spermatophyta</taxon>
        <taxon>Magnoliopsida</taxon>
        <taxon>eudicotyledons</taxon>
        <taxon>Gunneridae</taxon>
        <taxon>Pentapetalae</taxon>
        <taxon>rosids</taxon>
        <taxon>fabids</taxon>
        <taxon>Rosales</taxon>
        <taxon>Rosaceae</taxon>
        <taxon>Amygdaloideae</taxon>
        <taxon>Maleae</taxon>
        <taxon>Pyrus</taxon>
    </lineage>
</organism>
<keyword evidence="3" id="KW-1185">Reference proteome</keyword>
<evidence type="ECO:0000313" key="2">
    <source>
        <dbReference type="EMBL" id="KAB2608986.1"/>
    </source>
</evidence>
<evidence type="ECO:0000256" key="1">
    <source>
        <dbReference type="SAM" id="MobiDB-lite"/>
    </source>
</evidence>
<feature type="compositionally biased region" description="Acidic residues" evidence="1">
    <location>
        <begin position="41"/>
        <end position="51"/>
    </location>
</feature>
<proteinExistence type="predicted"/>
<evidence type="ECO:0000313" key="3">
    <source>
        <dbReference type="Proteomes" id="UP000327157"/>
    </source>
</evidence>
<reference evidence="2 3" key="1">
    <citation type="submission" date="2019-09" db="EMBL/GenBank/DDBJ databases">
        <authorList>
            <person name="Ou C."/>
        </authorList>
    </citation>
    <scope>NUCLEOTIDE SEQUENCE [LARGE SCALE GENOMIC DNA]</scope>
    <source>
        <strain evidence="2">S2</strain>
        <tissue evidence="2">Leaf</tissue>
    </source>
</reference>